<dbReference type="Gene3D" id="3.30.530.20">
    <property type="match status" value="1"/>
</dbReference>
<dbReference type="EMBL" id="JBBJUP010000009">
    <property type="protein sequence ID" value="MEJ8279845.1"/>
    <property type="molecule type" value="Genomic_DNA"/>
</dbReference>
<dbReference type="Proteomes" id="UP001364211">
    <property type="component" value="Unassembled WGS sequence"/>
</dbReference>
<evidence type="ECO:0000313" key="2">
    <source>
        <dbReference type="Proteomes" id="UP001364211"/>
    </source>
</evidence>
<dbReference type="RefSeq" id="WP_340290246.1">
    <property type="nucleotide sequence ID" value="NZ_JBBJUP010000009.1"/>
</dbReference>
<sequence>MRYADGPTTEARTRVAAPPEAVWELVTDPGFLAGVSTEMQRAEWLDGDAPGPGARLRGHHHHDARGDWTTVSTVTAWEPARRFEWTVEAGAEGGEAAVWGFDLTPDGDGTALRQWARMGPGPSGLTEVIARMPDKEERIVEGRLREWRAGMERNLDAVRERLA</sequence>
<gene>
    <name evidence="1" type="ORF">WJX68_12950</name>
</gene>
<dbReference type="Pfam" id="PF10604">
    <property type="entry name" value="Polyketide_cyc2"/>
    <property type="match status" value="1"/>
</dbReference>
<keyword evidence="2" id="KW-1185">Reference proteome</keyword>
<organism evidence="1 2">
    <name type="scientific">Pseudonocardia spirodelae</name>
    <dbReference type="NCBI Taxonomy" id="3133431"/>
    <lineage>
        <taxon>Bacteria</taxon>
        <taxon>Bacillati</taxon>
        <taxon>Actinomycetota</taxon>
        <taxon>Actinomycetes</taxon>
        <taxon>Pseudonocardiales</taxon>
        <taxon>Pseudonocardiaceae</taxon>
        <taxon>Pseudonocardia</taxon>
    </lineage>
</organism>
<accession>A0ABU8T8W8</accession>
<proteinExistence type="predicted"/>
<reference evidence="1 2" key="1">
    <citation type="submission" date="2024-03" db="EMBL/GenBank/DDBJ databases">
        <title>Draft genome sequence of Pseudonocardia sp. DW16-2.</title>
        <authorList>
            <person name="Duangmal K."/>
        </authorList>
    </citation>
    <scope>NUCLEOTIDE SEQUENCE [LARGE SCALE GENOMIC DNA]</scope>
    <source>
        <strain evidence="1 2">DW16-2</strain>
    </source>
</reference>
<dbReference type="CDD" id="cd07812">
    <property type="entry name" value="SRPBCC"/>
    <property type="match status" value="1"/>
</dbReference>
<dbReference type="SUPFAM" id="SSF55961">
    <property type="entry name" value="Bet v1-like"/>
    <property type="match status" value="1"/>
</dbReference>
<dbReference type="InterPro" id="IPR019587">
    <property type="entry name" value="Polyketide_cyclase/dehydratase"/>
</dbReference>
<dbReference type="InterPro" id="IPR023393">
    <property type="entry name" value="START-like_dom_sf"/>
</dbReference>
<name>A0ABU8T8W8_9PSEU</name>
<protein>
    <submittedName>
        <fullName evidence="1">SRPBCC family protein</fullName>
    </submittedName>
</protein>
<evidence type="ECO:0000313" key="1">
    <source>
        <dbReference type="EMBL" id="MEJ8279845.1"/>
    </source>
</evidence>
<comment type="caution">
    <text evidence="1">The sequence shown here is derived from an EMBL/GenBank/DDBJ whole genome shotgun (WGS) entry which is preliminary data.</text>
</comment>